<dbReference type="Proteomes" id="UP000693981">
    <property type="component" value="Unassembled WGS sequence"/>
</dbReference>
<keyword evidence="1" id="KW-0812">Transmembrane</keyword>
<feature type="transmembrane region" description="Helical" evidence="1">
    <location>
        <begin position="88"/>
        <end position="111"/>
    </location>
</feature>
<feature type="chain" id="PRO_5035712632" description="Transmembrane protein" evidence="2">
    <location>
        <begin position="22"/>
        <end position="282"/>
    </location>
</feature>
<feature type="signal peptide" evidence="2">
    <location>
        <begin position="1"/>
        <end position="21"/>
    </location>
</feature>
<reference evidence="3" key="1">
    <citation type="submission" date="2021-02" db="EMBL/GenBank/DDBJ databases">
        <authorList>
            <person name="Palmer J.M."/>
        </authorList>
    </citation>
    <scope>NUCLEOTIDE SEQUENCE</scope>
    <source>
        <strain evidence="3">SCRP23</strain>
    </source>
</reference>
<evidence type="ECO:0000256" key="1">
    <source>
        <dbReference type="SAM" id="Phobius"/>
    </source>
</evidence>
<keyword evidence="2" id="KW-0732">Signal</keyword>
<keyword evidence="4" id="KW-1185">Reference proteome</keyword>
<gene>
    <name evidence="3" type="ORF">PHYBOEH_002974</name>
</gene>
<keyword evidence="1" id="KW-0472">Membrane</keyword>
<sequence length="282" mass="31174">MAGALAHVWRVVVRLVTYVSSFCSALRLSSSRSSLPSAVSGPSGSAWTSWKSFLTAGPKRARRQSHAALELLEKFRQGPETHSEWNLFLWRATFPLVSLVLLTLLCIVAQFGHAVYSFVVNPVWYYCNFSLVVTPFLVVFRFKVLDEAVDEQAQTKLWQGLAAVSAAISAIEWYISVPTSRYSWIVGNTLFGIVALGAVPLFLSMQTRTARSQYDALIMEQEQSSAMPGVPEEEVSFAGHAGSEPEDLAVELGKEQCHAAAMKGFDKLEVIKLRTSHERGKQ</sequence>
<proteinExistence type="predicted"/>
<evidence type="ECO:0000256" key="2">
    <source>
        <dbReference type="SAM" id="SignalP"/>
    </source>
</evidence>
<protein>
    <recommendedName>
        <fullName evidence="5">Transmembrane protein</fullName>
    </recommendedName>
</protein>
<feature type="transmembrane region" description="Helical" evidence="1">
    <location>
        <begin position="123"/>
        <end position="145"/>
    </location>
</feature>
<organism evidence="3 4">
    <name type="scientific">Phytophthora boehmeriae</name>
    <dbReference type="NCBI Taxonomy" id="109152"/>
    <lineage>
        <taxon>Eukaryota</taxon>
        <taxon>Sar</taxon>
        <taxon>Stramenopiles</taxon>
        <taxon>Oomycota</taxon>
        <taxon>Peronosporomycetes</taxon>
        <taxon>Peronosporales</taxon>
        <taxon>Peronosporaceae</taxon>
        <taxon>Phytophthora</taxon>
    </lineage>
</organism>
<name>A0A8T1X608_9STRA</name>
<feature type="transmembrane region" description="Helical" evidence="1">
    <location>
        <begin position="182"/>
        <end position="203"/>
    </location>
</feature>
<comment type="caution">
    <text evidence="3">The sequence shown here is derived from an EMBL/GenBank/DDBJ whole genome shotgun (WGS) entry which is preliminary data.</text>
</comment>
<accession>A0A8T1X608</accession>
<feature type="transmembrane region" description="Helical" evidence="1">
    <location>
        <begin position="157"/>
        <end position="176"/>
    </location>
</feature>
<evidence type="ECO:0000313" key="4">
    <source>
        <dbReference type="Proteomes" id="UP000693981"/>
    </source>
</evidence>
<evidence type="ECO:0000313" key="3">
    <source>
        <dbReference type="EMBL" id="KAG7401091.1"/>
    </source>
</evidence>
<dbReference type="AlphaFoldDB" id="A0A8T1X608"/>
<keyword evidence="1" id="KW-1133">Transmembrane helix</keyword>
<dbReference type="EMBL" id="JAGDFL010000018">
    <property type="protein sequence ID" value="KAG7401091.1"/>
    <property type="molecule type" value="Genomic_DNA"/>
</dbReference>
<dbReference type="OrthoDB" id="70949at2759"/>
<evidence type="ECO:0008006" key="5">
    <source>
        <dbReference type="Google" id="ProtNLM"/>
    </source>
</evidence>